<keyword evidence="2" id="KW-1185">Reference proteome</keyword>
<dbReference type="EMBL" id="CP002590">
    <property type="protein sequence ID" value="AEA12941.1"/>
    <property type="molecule type" value="Genomic_DNA"/>
</dbReference>
<dbReference type="eggNOG" id="arCOG02106">
    <property type="taxonomic scope" value="Archaea"/>
</dbReference>
<dbReference type="SUPFAM" id="SSF81301">
    <property type="entry name" value="Nucleotidyltransferase"/>
    <property type="match status" value="1"/>
</dbReference>
<protein>
    <submittedName>
        <fullName evidence="1">DNA polymerase, beta domain protein region</fullName>
    </submittedName>
</protein>
<dbReference type="GeneID" id="10360994"/>
<dbReference type="Proteomes" id="UP000008138">
    <property type="component" value="Chromosome"/>
</dbReference>
<dbReference type="CDD" id="cd05403">
    <property type="entry name" value="NT_KNTase_like"/>
    <property type="match status" value="1"/>
</dbReference>
<dbReference type="RefSeq" id="WP_013680276.1">
    <property type="nucleotide sequence ID" value="NC_015315.1"/>
</dbReference>
<reference key="2">
    <citation type="submission" date="2011-03" db="EMBL/GenBank/DDBJ databases">
        <title>Complete genome sequence of the thermoacidophilic crenarchaeon Thermoproteus uzoniensis 768-20.</title>
        <authorList>
            <person name="Mardanov A.V."/>
            <person name="Gumerov V.M."/>
            <person name="Beletsky A.V."/>
            <person name="Prokofeva M.I."/>
            <person name="Bonch-Osmolovskaya E.A."/>
            <person name="Ravin N.V."/>
            <person name="Skryabin K.G."/>
        </authorList>
    </citation>
    <scope>NUCLEOTIDE SEQUENCE</scope>
    <source>
        <strain>768-20</strain>
    </source>
</reference>
<dbReference type="InterPro" id="IPR043519">
    <property type="entry name" value="NT_sf"/>
</dbReference>
<gene>
    <name evidence="1" type="ordered locus">TUZN_1470</name>
</gene>
<dbReference type="InterPro" id="IPR052930">
    <property type="entry name" value="TA_antitoxin_MntA"/>
</dbReference>
<dbReference type="PANTHER" id="PTHR43852:SF3">
    <property type="entry name" value="NUCLEOTIDYLTRANSFERASE"/>
    <property type="match status" value="1"/>
</dbReference>
<name>F2L1T5_THEU7</name>
<proteinExistence type="predicted"/>
<dbReference type="PANTHER" id="PTHR43852">
    <property type="entry name" value="NUCLEOTIDYLTRANSFERASE"/>
    <property type="match status" value="1"/>
</dbReference>
<evidence type="ECO:0000313" key="1">
    <source>
        <dbReference type="EMBL" id="AEA12941.1"/>
    </source>
</evidence>
<accession>F2L1T5</accession>
<organism evidence="1 2">
    <name type="scientific">Thermoproteus uzoniensis (strain 768-20)</name>
    <dbReference type="NCBI Taxonomy" id="999630"/>
    <lineage>
        <taxon>Archaea</taxon>
        <taxon>Thermoproteota</taxon>
        <taxon>Thermoprotei</taxon>
        <taxon>Thermoproteales</taxon>
        <taxon>Thermoproteaceae</taxon>
        <taxon>Thermoproteus</taxon>
    </lineage>
</organism>
<dbReference type="OrthoDB" id="28471at2157"/>
<reference evidence="1 2" key="1">
    <citation type="journal article" date="2011" name="J. Bacteriol.">
        <title>Complete genome sequence of the thermoacidophilic crenarchaeon Thermoproteus uzoniensis 768-20.</title>
        <authorList>
            <person name="Mardanov A.V."/>
            <person name="Gumerov V.M."/>
            <person name="Beletsky A.V."/>
            <person name="Prokofeva M.I."/>
            <person name="Bonch-Osmolovskaya E.A."/>
            <person name="Ravin N.V."/>
            <person name="Skryabin K.G."/>
        </authorList>
    </citation>
    <scope>NUCLEOTIDE SEQUENCE [LARGE SCALE GENOMIC DNA]</scope>
    <source>
        <strain evidence="1 2">768-20</strain>
    </source>
</reference>
<dbReference type="Gene3D" id="3.30.460.10">
    <property type="entry name" value="Beta Polymerase, domain 2"/>
    <property type="match status" value="1"/>
</dbReference>
<dbReference type="KEGG" id="tuz:TUZN_1470"/>
<dbReference type="AlphaFoldDB" id="F2L1T5"/>
<sequence>MRPVYQVRLDKVIEALRRAAGDRRLAVLFGSAVESEVVHDLDVLIDGSDLGEALRLSAEIEEALGVPADVVPAGLAPPCLVAEALTRGVVVAADSDYYDELLYLSVGQCQDLKIKLREAGINVT</sequence>
<evidence type="ECO:0000313" key="2">
    <source>
        <dbReference type="Proteomes" id="UP000008138"/>
    </source>
</evidence>
<dbReference type="HOGENOM" id="CLU_2044496_0_0_2"/>
<dbReference type="STRING" id="999630.TUZN_1470"/>